<dbReference type="VEuPathDB" id="AmoebaDB:NAEGRDRAFT_79033"/>
<evidence type="ECO:0000313" key="2">
    <source>
        <dbReference type="EMBL" id="EFC46851.1"/>
    </source>
</evidence>
<keyword evidence="3" id="KW-1185">Reference proteome</keyword>
<dbReference type="KEGG" id="ngr:NAEGRDRAFT_79033"/>
<dbReference type="InParanoid" id="D2V8S1"/>
<gene>
    <name evidence="2" type="ORF">NAEGRDRAFT_79033</name>
</gene>
<dbReference type="OrthoDB" id="10262045at2759"/>
<dbReference type="Proteomes" id="UP000006671">
    <property type="component" value="Unassembled WGS sequence"/>
</dbReference>
<evidence type="ECO:0000313" key="3">
    <source>
        <dbReference type="Proteomes" id="UP000006671"/>
    </source>
</evidence>
<sequence>MNSQPSTAPHANSLLPHSLVEESLRQHKDIIIPIFVSLLALTIFIVIKIFKLKSWSSLKYGHVMIKTGLRKRSIIDSRRPSKVSTTASTSTAFENNSLQQQKEEKTPSITHKLSDIVSQSKNLADFFQRVSGKSFFSSFIKNIFIYKFENPFLLNHKGICVLQKCKYGSCQYAGVMSAIDAMKTLKEHGVDPLDFFGIRFENLQERILDENDALQILTIQLAALTSNDTPGGVIDYSSMTNTSSVLMKTHSTTSLPSVGSHSSFESTENLSVFYATSSPLSSPMASPRGEKSGFEYVTEENNMKFSNIQTVDEVFKTMRDSSFDLWTVSRLAFQSAFNRELNGFINPTTSDVPADWLTREMTSDTASSFRTGMECFILEQMGFIKNIDDALQDFQT</sequence>
<keyword evidence="1" id="KW-0812">Transmembrane</keyword>
<dbReference type="OMA" id="CKYGSCQ"/>
<name>D2V8S1_NAEGR</name>
<dbReference type="EMBL" id="GG738857">
    <property type="protein sequence ID" value="EFC46851.1"/>
    <property type="molecule type" value="Genomic_DNA"/>
</dbReference>
<dbReference type="RefSeq" id="XP_002679595.1">
    <property type="nucleotide sequence ID" value="XM_002679549.1"/>
</dbReference>
<organism evidence="3">
    <name type="scientific">Naegleria gruberi</name>
    <name type="common">Amoeba</name>
    <dbReference type="NCBI Taxonomy" id="5762"/>
    <lineage>
        <taxon>Eukaryota</taxon>
        <taxon>Discoba</taxon>
        <taxon>Heterolobosea</taxon>
        <taxon>Tetramitia</taxon>
        <taxon>Eutetramitia</taxon>
        <taxon>Vahlkampfiidae</taxon>
        <taxon>Naegleria</taxon>
    </lineage>
</organism>
<dbReference type="GeneID" id="8860085"/>
<accession>D2V8S1</accession>
<feature type="transmembrane region" description="Helical" evidence="1">
    <location>
        <begin position="30"/>
        <end position="50"/>
    </location>
</feature>
<proteinExistence type="predicted"/>
<dbReference type="AlphaFoldDB" id="D2V8S1"/>
<evidence type="ECO:0000256" key="1">
    <source>
        <dbReference type="SAM" id="Phobius"/>
    </source>
</evidence>
<protein>
    <submittedName>
        <fullName evidence="2">Uncharacterized protein</fullName>
    </submittedName>
</protein>
<keyword evidence="1" id="KW-1133">Transmembrane helix</keyword>
<keyword evidence="1" id="KW-0472">Membrane</keyword>
<reference evidence="2 3" key="1">
    <citation type="journal article" date="2010" name="Cell">
        <title>The genome of Naegleria gruberi illuminates early eukaryotic versatility.</title>
        <authorList>
            <person name="Fritz-Laylin L.K."/>
            <person name="Prochnik S.E."/>
            <person name="Ginger M.L."/>
            <person name="Dacks J.B."/>
            <person name="Carpenter M.L."/>
            <person name="Field M.C."/>
            <person name="Kuo A."/>
            <person name="Paredez A."/>
            <person name="Chapman J."/>
            <person name="Pham J."/>
            <person name="Shu S."/>
            <person name="Neupane R."/>
            <person name="Cipriano M."/>
            <person name="Mancuso J."/>
            <person name="Tu H."/>
            <person name="Salamov A."/>
            <person name="Lindquist E."/>
            <person name="Shapiro H."/>
            <person name="Lucas S."/>
            <person name="Grigoriev I.V."/>
            <person name="Cande W.Z."/>
            <person name="Fulton C."/>
            <person name="Rokhsar D.S."/>
            <person name="Dawson S.C."/>
        </authorList>
    </citation>
    <scope>NUCLEOTIDE SEQUENCE [LARGE SCALE GENOMIC DNA]</scope>
    <source>
        <strain evidence="2 3">NEG-M</strain>
    </source>
</reference>